<comment type="subunit">
    <text evidence="6">Monomer.</text>
</comment>
<feature type="binding site" evidence="17">
    <location>
        <position position="91"/>
    </location>
    <ligand>
        <name>Zn(2+)</name>
        <dbReference type="ChEBI" id="CHEBI:29105"/>
    </ligand>
</feature>
<protein>
    <recommendedName>
        <fullName evidence="14">D,D-heptose 1,7-bisphosphate phosphatase</fullName>
        <ecNumber evidence="14">3.1.3.-</ecNumber>
    </recommendedName>
</protein>
<name>A0A7V2SZV4_LEUMU</name>
<evidence type="ECO:0000256" key="6">
    <source>
        <dbReference type="ARBA" id="ARBA00011245"/>
    </source>
</evidence>
<evidence type="ECO:0000256" key="4">
    <source>
        <dbReference type="ARBA" id="ARBA00004496"/>
    </source>
</evidence>
<dbReference type="InterPro" id="IPR006549">
    <property type="entry name" value="HAD-SF_hydro_IIIA"/>
</dbReference>
<evidence type="ECO:0000256" key="15">
    <source>
        <dbReference type="PIRSR" id="PIRSR004682-1"/>
    </source>
</evidence>
<feature type="binding site" evidence="17">
    <location>
        <position position="93"/>
    </location>
    <ligand>
        <name>Zn(2+)</name>
        <dbReference type="ChEBI" id="CHEBI:29105"/>
    </ligand>
</feature>
<comment type="pathway">
    <text evidence="5">Nucleotide-sugar biosynthesis; ADP-L-glycero-beta-D-manno-heptose biosynthesis; ADP-L-glycero-beta-D-manno-heptose from D-glycero-beta-D-manno-heptose 7-phosphate: step 2/4.</text>
</comment>
<evidence type="ECO:0000256" key="17">
    <source>
        <dbReference type="PIRSR" id="PIRSR004682-4"/>
    </source>
</evidence>
<feature type="active site" description="Nucleophile" evidence="15">
    <location>
        <position position="11"/>
    </location>
</feature>
<evidence type="ECO:0000256" key="8">
    <source>
        <dbReference type="ARBA" id="ARBA00022723"/>
    </source>
</evidence>
<dbReference type="InterPro" id="IPR023214">
    <property type="entry name" value="HAD_sf"/>
</dbReference>
<dbReference type="NCBIfam" id="TIGR01662">
    <property type="entry name" value="HAD-SF-IIIA"/>
    <property type="match status" value="1"/>
</dbReference>
<dbReference type="InterPro" id="IPR004446">
    <property type="entry name" value="Heptose_bisP_phosphatase"/>
</dbReference>
<evidence type="ECO:0000256" key="9">
    <source>
        <dbReference type="ARBA" id="ARBA00022801"/>
    </source>
</evidence>
<dbReference type="GO" id="GO:0005737">
    <property type="term" value="C:cytoplasm"/>
    <property type="evidence" value="ECO:0007669"/>
    <property type="project" value="UniProtKB-SubCell"/>
</dbReference>
<dbReference type="CDD" id="cd07503">
    <property type="entry name" value="HAD_HisB-N"/>
    <property type="match status" value="1"/>
</dbReference>
<evidence type="ECO:0000256" key="2">
    <source>
        <dbReference type="ARBA" id="ARBA00001946"/>
    </source>
</evidence>
<sequence length="178" mass="19604">MQQKLIILDRDGVINEDSDNYIRSPQEWIPIVGSLEAISQLNKAGYRIAIATNQSGIGRGYYDLSALKAMHDKMQKLLTPLGGHIDHIEFCPHTPNDNCECRKPKAGMLDKIAKKYALKPQDIVMVGDTMGDYQAANKAGMSFVLVKTGKGERTLATGQPPKNIPIYANLAAYSNELL</sequence>
<evidence type="ECO:0000256" key="14">
    <source>
        <dbReference type="PIRNR" id="PIRNR004682"/>
    </source>
</evidence>
<feature type="binding site" evidence="17">
    <location>
        <position position="11"/>
    </location>
    <ligand>
        <name>Mg(2+)</name>
        <dbReference type="ChEBI" id="CHEBI:18420"/>
    </ligand>
</feature>
<keyword evidence="12 14" id="KW-0119">Carbohydrate metabolism</keyword>
<dbReference type="NCBIfam" id="NF006506">
    <property type="entry name" value="PRK08942.1"/>
    <property type="match status" value="1"/>
</dbReference>
<dbReference type="InterPro" id="IPR036412">
    <property type="entry name" value="HAD-like_sf"/>
</dbReference>
<evidence type="ECO:0000256" key="3">
    <source>
        <dbReference type="ARBA" id="ARBA00001947"/>
    </source>
</evidence>
<dbReference type="PANTHER" id="PTHR42891:SF1">
    <property type="entry name" value="D-GLYCERO-BETA-D-MANNO-HEPTOSE-1,7-BISPHOSPHATE 7-PHOSPHATASE"/>
    <property type="match status" value="1"/>
</dbReference>
<accession>A0A7V2SZV4</accession>
<gene>
    <name evidence="18" type="primary">gmhB</name>
    <name evidence="18" type="ORF">ENJ51_07105</name>
</gene>
<dbReference type="SUPFAM" id="SSF56784">
    <property type="entry name" value="HAD-like"/>
    <property type="match status" value="1"/>
</dbReference>
<comment type="caution">
    <text evidence="18">The sequence shown here is derived from an EMBL/GenBank/DDBJ whole genome shotgun (WGS) entry which is preliminary data.</text>
</comment>
<feature type="binding site" evidence="17">
    <location>
        <position position="99"/>
    </location>
    <ligand>
        <name>Zn(2+)</name>
        <dbReference type="ChEBI" id="CHEBI:29105"/>
    </ligand>
</feature>
<dbReference type="PIRSF" id="PIRSF004682">
    <property type="entry name" value="GmhB"/>
    <property type="match status" value="1"/>
</dbReference>
<keyword evidence="10 17" id="KW-0862">Zinc</keyword>
<keyword evidence="11 17" id="KW-0460">Magnesium</keyword>
<dbReference type="GO" id="GO:0005975">
    <property type="term" value="P:carbohydrate metabolic process"/>
    <property type="evidence" value="ECO:0007669"/>
    <property type="project" value="InterPro"/>
</dbReference>
<comment type="similarity">
    <text evidence="13 14">Belongs to the gmhB family.</text>
</comment>
<dbReference type="Proteomes" id="UP000885750">
    <property type="component" value="Unassembled WGS sequence"/>
</dbReference>
<comment type="cofactor">
    <cofactor evidence="2 17">
        <name>Mg(2+)</name>
        <dbReference type="ChEBI" id="CHEBI:18420"/>
    </cofactor>
</comment>
<dbReference type="Gene3D" id="3.40.50.1000">
    <property type="entry name" value="HAD superfamily/HAD-like"/>
    <property type="match status" value="1"/>
</dbReference>
<dbReference type="Pfam" id="PF13242">
    <property type="entry name" value="Hydrolase_like"/>
    <property type="match status" value="1"/>
</dbReference>
<dbReference type="InterPro" id="IPR006543">
    <property type="entry name" value="Histidinol-phos"/>
</dbReference>
<feature type="active site" description="Nucleophile" evidence="15">
    <location>
        <position position="9"/>
    </location>
</feature>
<evidence type="ECO:0000256" key="13">
    <source>
        <dbReference type="ARBA" id="ARBA00061616"/>
    </source>
</evidence>
<keyword evidence="7 14" id="KW-0963">Cytoplasm</keyword>
<feature type="site" description="Stabilizes the phosphoryl group" evidence="16">
    <location>
        <position position="103"/>
    </location>
</feature>
<evidence type="ECO:0000313" key="18">
    <source>
        <dbReference type="EMBL" id="HFC92565.1"/>
    </source>
</evidence>
<organism evidence="18">
    <name type="scientific">Leucothrix mucor</name>
    <dbReference type="NCBI Taxonomy" id="45248"/>
    <lineage>
        <taxon>Bacteria</taxon>
        <taxon>Pseudomonadati</taxon>
        <taxon>Pseudomonadota</taxon>
        <taxon>Gammaproteobacteria</taxon>
        <taxon>Thiotrichales</taxon>
        <taxon>Thiotrichaceae</taxon>
        <taxon>Leucothrix</taxon>
    </lineage>
</organism>
<dbReference type="AlphaFoldDB" id="A0A7V2SZV4"/>
<evidence type="ECO:0000256" key="7">
    <source>
        <dbReference type="ARBA" id="ARBA00022490"/>
    </source>
</evidence>
<feature type="site" description="Contributes to substrate recognition" evidence="16">
    <location>
        <position position="102"/>
    </location>
</feature>
<evidence type="ECO:0000256" key="10">
    <source>
        <dbReference type="ARBA" id="ARBA00022833"/>
    </source>
</evidence>
<evidence type="ECO:0000256" key="16">
    <source>
        <dbReference type="PIRSR" id="PIRSR004682-3"/>
    </source>
</evidence>
<feature type="binding site" evidence="17">
    <location>
        <position position="101"/>
    </location>
    <ligand>
        <name>Zn(2+)</name>
        <dbReference type="ChEBI" id="CHEBI:29105"/>
    </ligand>
</feature>
<dbReference type="PANTHER" id="PTHR42891">
    <property type="entry name" value="D-GLYCERO-BETA-D-MANNO-HEPTOSE-1,7-BISPHOSPHATE 7-PHOSPHATASE"/>
    <property type="match status" value="1"/>
</dbReference>
<comment type="catalytic activity">
    <reaction evidence="1">
        <text>D-glycero-beta-D-manno-heptose 1,7-bisphosphate + H2O = D-glycero-beta-D-manno-heptose 1-phosphate + phosphate</text>
        <dbReference type="Rhea" id="RHEA:28518"/>
        <dbReference type="ChEBI" id="CHEBI:15377"/>
        <dbReference type="ChEBI" id="CHEBI:43474"/>
        <dbReference type="ChEBI" id="CHEBI:60208"/>
        <dbReference type="ChEBI" id="CHEBI:61593"/>
        <dbReference type="EC" id="3.1.3.82"/>
    </reaction>
</comment>
<dbReference type="EMBL" id="DRMS01000265">
    <property type="protein sequence ID" value="HFC92565.1"/>
    <property type="molecule type" value="Genomic_DNA"/>
</dbReference>
<feature type="binding site" evidence="17">
    <location>
        <position position="128"/>
    </location>
    <ligand>
        <name>Mg(2+)</name>
        <dbReference type="ChEBI" id="CHEBI:18420"/>
    </ligand>
</feature>
<comment type="subcellular location">
    <subcellularLocation>
        <location evidence="4 14">Cytoplasm</location>
    </subcellularLocation>
</comment>
<keyword evidence="8 17" id="KW-0479">Metal-binding</keyword>
<dbReference type="GO" id="GO:0034200">
    <property type="term" value="F:D-glycero-beta-D-manno-heptose 1,7-bisphosphate 7-phosphatase activity"/>
    <property type="evidence" value="ECO:0007669"/>
    <property type="project" value="UniProtKB-EC"/>
</dbReference>
<evidence type="ECO:0000256" key="11">
    <source>
        <dbReference type="ARBA" id="ARBA00022842"/>
    </source>
</evidence>
<dbReference type="NCBIfam" id="TIGR01656">
    <property type="entry name" value="Histidinol-ppas"/>
    <property type="match status" value="1"/>
</dbReference>
<feature type="site" description="Stabilizes the phosphoryl group" evidence="16">
    <location>
        <position position="52"/>
    </location>
</feature>
<reference evidence="18" key="1">
    <citation type="journal article" date="2020" name="mSystems">
        <title>Genome- and Community-Level Interaction Insights into Carbon Utilization and Element Cycling Functions of Hydrothermarchaeota in Hydrothermal Sediment.</title>
        <authorList>
            <person name="Zhou Z."/>
            <person name="Liu Y."/>
            <person name="Xu W."/>
            <person name="Pan J."/>
            <person name="Luo Z.H."/>
            <person name="Li M."/>
        </authorList>
    </citation>
    <scope>NUCLEOTIDE SEQUENCE [LARGE SCALE GENOMIC DNA]</scope>
    <source>
        <strain evidence="18">HyVt-493</strain>
    </source>
</reference>
<comment type="cofactor">
    <cofactor evidence="3 17">
        <name>Zn(2+)</name>
        <dbReference type="ChEBI" id="CHEBI:29105"/>
    </cofactor>
</comment>
<dbReference type="FunFam" id="3.40.50.1000:FF:000168">
    <property type="entry name" value="D,D-heptose 1,7-bisphosphate phosphatase"/>
    <property type="match status" value="1"/>
</dbReference>
<feature type="binding site" evidence="17">
    <location>
        <position position="9"/>
    </location>
    <ligand>
        <name>Mg(2+)</name>
        <dbReference type="ChEBI" id="CHEBI:18420"/>
    </ligand>
</feature>
<dbReference type="EC" id="3.1.3.-" evidence="14"/>
<keyword evidence="9 14" id="KW-0378">Hydrolase</keyword>
<evidence type="ECO:0000256" key="5">
    <source>
        <dbReference type="ARBA" id="ARBA00004708"/>
    </source>
</evidence>
<evidence type="ECO:0000256" key="1">
    <source>
        <dbReference type="ARBA" id="ARBA00001226"/>
    </source>
</evidence>
<dbReference type="GO" id="GO:0046872">
    <property type="term" value="F:metal ion binding"/>
    <property type="evidence" value="ECO:0007669"/>
    <property type="project" value="UniProtKB-KW"/>
</dbReference>
<evidence type="ECO:0000256" key="12">
    <source>
        <dbReference type="ARBA" id="ARBA00023277"/>
    </source>
</evidence>
<proteinExistence type="inferred from homology"/>